<sequence>MRRPQMHDSSGGDVSVSAALQQWQTDDAEAAWGGAAVDGSAREQHQRLRQRRLRGERSREGERRRR</sequence>
<dbReference type="AlphaFoldDB" id="A0AAP0HZB2"/>
<keyword evidence="3" id="KW-1185">Reference proteome</keyword>
<evidence type="ECO:0000256" key="1">
    <source>
        <dbReference type="SAM" id="MobiDB-lite"/>
    </source>
</evidence>
<dbReference type="EMBL" id="JBBNAF010000010">
    <property type="protein sequence ID" value="KAK9107158.1"/>
    <property type="molecule type" value="Genomic_DNA"/>
</dbReference>
<accession>A0AAP0HZB2</accession>
<evidence type="ECO:0000313" key="2">
    <source>
        <dbReference type="EMBL" id="KAK9107158.1"/>
    </source>
</evidence>
<reference evidence="2 3" key="1">
    <citation type="submission" date="2024-01" db="EMBL/GenBank/DDBJ databases">
        <title>Genome assemblies of Stephania.</title>
        <authorList>
            <person name="Yang L."/>
        </authorList>
    </citation>
    <scope>NUCLEOTIDE SEQUENCE [LARGE SCALE GENOMIC DNA]</scope>
    <source>
        <strain evidence="2">YNDBR</strain>
        <tissue evidence="2">Leaf</tissue>
    </source>
</reference>
<feature type="region of interest" description="Disordered" evidence="1">
    <location>
        <begin position="1"/>
        <end position="66"/>
    </location>
</feature>
<organism evidence="2 3">
    <name type="scientific">Stephania yunnanensis</name>
    <dbReference type="NCBI Taxonomy" id="152371"/>
    <lineage>
        <taxon>Eukaryota</taxon>
        <taxon>Viridiplantae</taxon>
        <taxon>Streptophyta</taxon>
        <taxon>Embryophyta</taxon>
        <taxon>Tracheophyta</taxon>
        <taxon>Spermatophyta</taxon>
        <taxon>Magnoliopsida</taxon>
        <taxon>Ranunculales</taxon>
        <taxon>Menispermaceae</taxon>
        <taxon>Menispermoideae</taxon>
        <taxon>Cissampelideae</taxon>
        <taxon>Stephania</taxon>
    </lineage>
</organism>
<dbReference type="Proteomes" id="UP001420932">
    <property type="component" value="Unassembled WGS sequence"/>
</dbReference>
<feature type="compositionally biased region" description="Basic and acidic residues" evidence="1">
    <location>
        <begin position="53"/>
        <end position="66"/>
    </location>
</feature>
<proteinExistence type="predicted"/>
<protein>
    <submittedName>
        <fullName evidence="2">Uncharacterized protein</fullName>
    </submittedName>
</protein>
<comment type="caution">
    <text evidence="2">The sequence shown here is derived from an EMBL/GenBank/DDBJ whole genome shotgun (WGS) entry which is preliminary data.</text>
</comment>
<evidence type="ECO:0000313" key="3">
    <source>
        <dbReference type="Proteomes" id="UP001420932"/>
    </source>
</evidence>
<gene>
    <name evidence="2" type="ORF">Syun_023169</name>
</gene>
<name>A0AAP0HZB2_9MAGN</name>